<dbReference type="PANTHER" id="PTHR11863">
    <property type="entry name" value="STEROL DESATURASE"/>
    <property type="match status" value="1"/>
</dbReference>
<keyword evidence="3" id="KW-1185">Reference proteome</keyword>
<sequence>DDQILLWRIDGVVMAILLHAGLLEFLYYWLDRALHHHFLYSRYHFHHHSSIVTEPITCSSVIFEIPQVNGHKLKTMMCHVHYSSLDNIRADGLKNLLVINNTKTTIQLYKKDALVSFEDEEWQRVLSNIEPGNKVEIIVVFGKRLIVYKTIVYLIYAPMDQKMEHCPSSNKNVHVSSGDENACVVNGKLPQRGCFYKFIPQMVMFLNKFQHGSLLLRKMHATPKKPPAPLASLPRMRNVARSRHSHWRFGQQQE</sequence>
<keyword evidence="1" id="KW-1133">Transmembrane helix</keyword>
<keyword evidence="1" id="KW-0812">Transmembrane</keyword>
<comment type="caution">
    <text evidence="2">The sequence shown here is derived from an EMBL/GenBank/DDBJ whole genome shotgun (WGS) entry which is preliminary data.</text>
</comment>
<feature type="transmembrane region" description="Helical" evidence="1">
    <location>
        <begin position="12"/>
        <end position="30"/>
    </location>
</feature>
<gene>
    <name evidence="2" type="ORF">D0Y65_006458</name>
</gene>
<dbReference type="AlphaFoldDB" id="A0A445L963"/>
<proteinExistence type="predicted"/>
<evidence type="ECO:0000256" key="1">
    <source>
        <dbReference type="SAM" id="Phobius"/>
    </source>
</evidence>
<dbReference type="Proteomes" id="UP000289340">
    <property type="component" value="Chromosome 3"/>
</dbReference>
<organism evidence="2 3">
    <name type="scientific">Glycine soja</name>
    <name type="common">Wild soybean</name>
    <dbReference type="NCBI Taxonomy" id="3848"/>
    <lineage>
        <taxon>Eukaryota</taxon>
        <taxon>Viridiplantae</taxon>
        <taxon>Streptophyta</taxon>
        <taxon>Embryophyta</taxon>
        <taxon>Tracheophyta</taxon>
        <taxon>Spermatophyta</taxon>
        <taxon>Magnoliopsida</taxon>
        <taxon>eudicotyledons</taxon>
        <taxon>Gunneridae</taxon>
        <taxon>Pentapetalae</taxon>
        <taxon>rosids</taxon>
        <taxon>fabids</taxon>
        <taxon>Fabales</taxon>
        <taxon>Fabaceae</taxon>
        <taxon>Papilionoideae</taxon>
        <taxon>50 kb inversion clade</taxon>
        <taxon>NPAAA clade</taxon>
        <taxon>indigoferoid/millettioid clade</taxon>
        <taxon>Phaseoleae</taxon>
        <taxon>Glycine</taxon>
        <taxon>Glycine subgen. Soja</taxon>
    </lineage>
</organism>
<accession>A0A445L963</accession>
<name>A0A445L963_GLYSO</name>
<dbReference type="InterPro" id="IPR050307">
    <property type="entry name" value="Sterol_Desaturase_Related"/>
</dbReference>
<dbReference type="EMBL" id="QZWG01000003">
    <property type="protein sequence ID" value="RZC19638.1"/>
    <property type="molecule type" value="Genomic_DNA"/>
</dbReference>
<feature type="non-terminal residue" evidence="2">
    <location>
        <position position="1"/>
    </location>
</feature>
<reference evidence="2 3" key="1">
    <citation type="submission" date="2018-09" db="EMBL/GenBank/DDBJ databases">
        <title>A high-quality reference genome of wild soybean provides a powerful tool to mine soybean genomes.</title>
        <authorList>
            <person name="Xie M."/>
            <person name="Chung C.Y.L."/>
            <person name="Li M.-W."/>
            <person name="Wong F.-L."/>
            <person name="Chan T.-F."/>
            <person name="Lam H.-M."/>
        </authorList>
    </citation>
    <scope>NUCLEOTIDE SEQUENCE [LARGE SCALE GENOMIC DNA]</scope>
    <source>
        <strain evidence="3">cv. W05</strain>
        <tissue evidence="2">Hypocotyl of etiolated seedlings</tissue>
    </source>
</reference>
<keyword evidence="1" id="KW-0472">Membrane</keyword>
<evidence type="ECO:0000313" key="2">
    <source>
        <dbReference type="EMBL" id="RZC19638.1"/>
    </source>
</evidence>
<evidence type="ECO:0000313" key="3">
    <source>
        <dbReference type="Proteomes" id="UP000289340"/>
    </source>
</evidence>
<protein>
    <submittedName>
        <fullName evidence="2">Protein CER1-like 1</fullName>
    </submittedName>
</protein>